<keyword evidence="2" id="KW-1185">Reference proteome</keyword>
<dbReference type="KEGG" id="samy:DB32_000889"/>
<gene>
    <name evidence="1" type="ORF">DB32_000889</name>
</gene>
<protein>
    <recommendedName>
        <fullName evidence="3">Myxococcales-restricted protein, TIGR02265 family</fullName>
    </recommendedName>
</protein>
<evidence type="ECO:0000313" key="2">
    <source>
        <dbReference type="Proteomes" id="UP000034883"/>
    </source>
</evidence>
<sequence>MTAPHSRTTDLLFRTPREDAPVDLEAHLSRLHPRATVKGLFFADLIATVSGRVPGLDVAAHAGLPARRYLPFFDYPCADWLRLKVAAAEVLHPRISRGAALRRLGRMAFPAFMQSRAGRLMFELAAPRLEDALSRAPQAYAVISNAGTVEYVRSSARAADIVFMGFPGFLESYQVGIVEGVCAHYGGGARIEIALESIGDGSIRIRW</sequence>
<dbReference type="NCBIfam" id="TIGR02265">
    <property type="entry name" value="Mxa_TIGR02265"/>
    <property type="match status" value="1"/>
</dbReference>
<name>A0A0F6VZZ3_9BACT</name>
<evidence type="ECO:0008006" key="3">
    <source>
        <dbReference type="Google" id="ProtNLM"/>
    </source>
</evidence>
<dbReference type="Pfam" id="PF09536">
    <property type="entry name" value="DUF2378"/>
    <property type="match status" value="1"/>
</dbReference>
<evidence type="ECO:0000313" key="1">
    <source>
        <dbReference type="EMBL" id="AKF03740.1"/>
    </source>
</evidence>
<proteinExistence type="predicted"/>
<dbReference type="Proteomes" id="UP000034883">
    <property type="component" value="Chromosome"/>
</dbReference>
<dbReference type="AlphaFoldDB" id="A0A0F6VZZ3"/>
<dbReference type="InterPro" id="IPR011751">
    <property type="entry name" value="Mxa_paralog_2265"/>
</dbReference>
<organism evidence="1 2">
    <name type="scientific">Sandaracinus amylolyticus</name>
    <dbReference type="NCBI Taxonomy" id="927083"/>
    <lineage>
        <taxon>Bacteria</taxon>
        <taxon>Pseudomonadati</taxon>
        <taxon>Myxococcota</taxon>
        <taxon>Polyangia</taxon>
        <taxon>Polyangiales</taxon>
        <taxon>Sandaracinaceae</taxon>
        <taxon>Sandaracinus</taxon>
    </lineage>
</organism>
<accession>A0A0F6VZZ3</accession>
<dbReference type="EMBL" id="CP011125">
    <property type="protein sequence ID" value="AKF03740.1"/>
    <property type="molecule type" value="Genomic_DNA"/>
</dbReference>
<reference evidence="1 2" key="1">
    <citation type="submission" date="2015-03" db="EMBL/GenBank/DDBJ databases">
        <title>Genome assembly of Sandaracinus amylolyticus DSM 53668.</title>
        <authorList>
            <person name="Sharma G."/>
            <person name="Subramanian S."/>
        </authorList>
    </citation>
    <scope>NUCLEOTIDE SEQUENCE [LARGE SCALE GENOMIC DNA]</scope>
    <source>
        <strain evidence="1 2">DSM 53668</strain>
    </source>
</reference>
<dbReference type="OrthoDB" id="5523318at2"/>
<dbReference type="RefSeq" id="WP_053231165.1">
    <property type="nucleotide sequence ID" value="NZ_CP011125.1"/>
</dbReference>